<dbReference type="InterPro" id="IPR050365">
    <property type="entry name" value="TIM50"/>
</dbReference>
<organism evidence="2 3">
    <name type="scientific">Babesia ovata</name>
    <dbReference type="NCBI Taxonomy" id="189622"/>
    <lineage>
        <taxon>Eukaryota</taxon>
        <taxon>Sar</taxon>
        <taxon>Alveolata</taxon>
        <taxon>Apicomplexa</taxon>
        <taxon>Aconoidasida</taxon>
        <taxon>Piroplasmida</taxon>
        <taxon>Babesiidae</taxon>
        <taxon>Babesia</taxon>
    </lineage>
</organism>
<dbReference type="InterPro" id="IPR023214">
    <property type="entry name" value="HAD_sf"/>
</dbReference>
<dbReference type="GeneID" id="39873018"/>
<dbReference type="CDD" id="cd07521">
    <property type="entry name" value="HAD_FCP1-like"/>
    <property type="match status" value="1"/>
</dbReference>
<keyword evidence="3" id="KW-1185">Reference proteome</keyword>
<dbReference type="SUPFAM" id="SSF56784">
    <property type="entry name" value="HAD-like"/>
    <property type="match status" value="1"/>
</dbReference>
<dbReference type="PANTHER" id="PTHR12210">
    <property type="entry name" value="DULLARD PROTEIN PHOSPHATASE"/>
    <property type="match status" value="1"/>
</dbReference>
<dbReference type="InterPro" id="IPR011948">
    <property type="entry name" value="Dullard_phosphatase"/>
</dbReference>
<accession>A0A2H6K8E9</accession>
<dbReference type="EMBL" id="BDSA01000001">
    <property type="protein sequence ID" value="GBE59248.1"/>
    <property type="molecule type" value="Genomic_DNA"/>
</dbReference>
<reference evidence="2 3" key="1">
    <citation type="journal article" date="2017" name="BMC Genomics">
        <title>Whole-genome assembly of Babesia ovata and comparative genomics between closely related pathogens.</title>
        <authorList>
            <person name="Yamagishi J."/>
            <person name="Asada M."/>
            <person name="Hakimi H."/>
            <person name="Tanaka T.Q."/>
            <person name="Sugimoto C."/>
            <person name="Kawazu S."/>
        </authorList>
    </citation>
    <scope>NUCLEOTIDE SEQUENCE [LARGE SCALE GENOMIC DNA]</scope>
    <source>
        <strain evidence="2 3">Miyake</strain>
    </source>
</reference>
<name>A0A2H6K8E9_9APIC</name>
<dbReference type="RefSeq" id="XP_028865491.1">
    <property type="nucleotide sequence ID" value="XM_029009658.1"/>
</dbReference>
<dbReference type="Gene3D" id="3.40.50.1000">
    <property type="entry name" value="HAD superfamily/HAD-like"/>
    <property type="match status" value="1"/>
</dbReference>
<dbReference type="FunFam" id="3.40.50.1000:FF:000093">
    <property type="entry name" value="NLI interacting factor-like phosphatase family protein"/>
    <property type="match status" value="1"/>
</dbReference>
<dbReference type="AlphaFoldDB" id="A0A2H6K8E9"/>
<dbReference type="VEuPathDB" id="PiroplasmaDB:BOVATA_007410"/>
<proteinExistence type="predicted"/>
<dbReference type="SMART" id="SM00577">
    <property type="entry name" value="CPDc"/>
    <property type="match status" value="1"/>
</dbReference>
<dbReference type="InterPro" id="IPR004274">
    <property type="entry name" value="FCP1_dom"/>
</dbReference>
<comment type="caution">
    <text evidence="2">The sequence shown here is derived from an EMBL/GenBank/DDBJ whole genome shotgun (WGS) entry which is preliminary data.</text>
</comment>
<feature type="domain" description="FCP1 homology" evidence="1">
    <location>
        <begin position="100"/>
        <end position="258"/>
    </location>
</feature>
<sequence>MILNSLVGSEVKAMGVKPSRRDYLRRILASMRLAGGFAKLKTPAGRCCKLVDPTAPQDVKQDKSHACDGVCEVKPSVSPKSPIWNIDSPRVSLAAKRQFTSLQKKTLVLDLDETLVHSSFDDKGGHDVTLSLQGESKNRHVYVNLRPFAREFVSAVTRMFEVVIFTAATPDYANPVIDLVDCERRIRGRFFRDYCTHWNGCYIKDLDIFDRDLKDIVIIDNTPVSYYLQPNNAIPISSWHDNRNDRELVQLLPFLRKLSTASDVVPLLSERYPSNELNSDISRRRAQYDHLFPIQHY</sequence>
<dbReference type="PROSITE" id="PS50969">
    <property type="entry name" value="FCP1"/>
    <property type="match status" value="1"/>
</dbReference>
<dbReference type="Proteomes" id="UP000236319">
    <property type="component" value="Unassembled WGS sequence"/>
</dbReference>
<protein>
    <submittedName>
        <fullName evidence="2">Dullard-like phosphatase domain containing protein</fullName>
    </submittedName>
</protein>
<dbReference type="GO" id="GO:0016791">
    <property type="term" value="F:phosphatase activity"/>
    <property type="evidence" value="ECO:0007669"/>
    <property type="project" value="InterPro"/>
</dbReference>
<evidence type="ECO:0000313" key="3">
    <source>
        <dbReference type="Proteomes" id="UP000236319"/>
    </source>
</evidence>
<dbReference type="OrthoDB" id="277011at2759"/>
<dbReference type="InterPro" id="IPR036412">
    <property type="entry name" value="HAD-like_sf"/>
</dbReference>
<dbReference type="NCBIfam" id="TIGR02251">
    <property type="entry name" value="HIF-SF_euk"/>
    <property type="match status" value="1"/>
</dbReference>
<dbReference type="Pfam" id="PF03031">
    <property type="entry name" value="NIF"/>
    <property type="match status" value="1"/>
</dbReference>
<evidence type="ECO:0000259" key="1">
    <source>
        <dbReference type="PROSITE" id="PS50969"/>
    </source>
</evidence>
<gene>
    <name evidence="2" type="ORF">BOVATA_007410</name>
</gene>
<evidence type="ECO:0000313" key="2">
    <source>
        <dbReference type="EMBL" id="GBE59248.1"/>
    </source>
</evidence>